<proteinExistence type="predicted"/>
<accession>A0ABX1KDW1</accession>
<reference evidence="2 3" key="1">
    <citation type="submission" date="2020-04" db="EMBL/GenBank/DDBJ databases">
        <title>CFH 90308 Microbacterium sp.</title>
        <authorList>
            <person name="Nie G."/>
            <person name="Ming H."/>
            <person name="Xia T."/>
        </authorList>
    </citation>
    <scope>NUCLEOTIDE SEQUENCE [LARGE SCALE GENOMIC DNA]</scope>
    <source>
        <strain evidence="2 3">CFH 90308</strain>
    </source>
</reference>
<evidence type="ECO:0000313" key="3">
    <source>
        <dbReference type="Proteomes" id="UP001429745"/>
    </source>
</evidence>
<dbReference type="CDD" id="cd00229">
    <property type="entry name" value="SGNH_hydrolase"/>
    <property type="match status" value="1"/>
</dbReference>
<comment type="caution">
    <text evidence="2">The sequence shown here is derived from an EMBL/GenBank/DDBJ whole genome shotgun (WGS) entry which is preliminary data.</text>
</comment>
<organism evidence="2 3">
    <name type="scientific">Microbacterium salsuginis</name>
    <dbReference type="NCBI Taxonomy" id="2722803"/>
    <lineage>
        <taxon>Bacteria</taxon>
        <taxon>Bacillati</taxon>
        <taxon>Actinomycetota</taxon>
        <taxon>Actinomycetes</taxon>
        <taxon>Micrococcales</taxon>
        <taxon>Microbacteriaceae</taxon>
        <taxon>Microbacterium</taxon>
    </lineage>
</organism>
<gene>
    <name evidence="2" type="ORF">HF576_09945</name>
</gene>
<evidence type="ECO:0000313" key="2">
    <source>
        <dbReference type="EMBL" id="NLP84173.1"/>
    </source>
</evidence>
<dbReference type="EMBL" id="JABACI010000002">
    <property type="protein sequence ID" value="NLP84173.1"/>
    <property type="molecule type" value="Genomic_DNA"/>
</dbReference>
<dbReference type="Pfam" id="PF13472">
    <property type="entry name" value="Lipase_GDSL_2"/>
    <property type="match status" value="1"/>
</dbReference>
<dbReference type="Gene3D" id="3.40.50.1110">
    <property type="entry name" value="SGNH hydrolase"/>
    <property type="match status" value="1"/>
</dbReference>
<dbReference type="Proteomes" id="UP001429745">
    <property type="component" value="Unassembled WGS sequence"/>
</dbReference>
<evidence type="ECO:0000259" key="1">
    <source>
        <dbReference type="Pfam" id="PF13472"/>
    </source>
</evidence>
<keyword evidence="2" id="KW-0378">Hydrolase</keyword>
<sequence>MTDRLRSAERLRAGERDVHISAFVDSITYGAGQTGASQPKWRNSWPGRLSRILNGRLGLPAGTGIVVPWNTLDIRPDDDPRLRREGDVRQLAGPGPSDLPRAGVVGRGTWRVEAKGSVVFAPIAPSTEFTIYVHGIRPVAPRVEVDGAPVELAREPLLAGPEGVEVIAWTTRGGGQELSLRPGSAEPLDLWGLEGRTGGVRVSTFARDGIGTELLAYDPDDLSGGLPLHADAARADLAIMLLGANDRRVEAAAFVERTRTAIDRVRSVGGEVLLIHPAQFDYADPLIGYPTIDERASDLARLSEVEGIPLLHLGREWDDHAEAARRGWFADGVHPSDAGLEVIARDVARYLVG</sequence>
<protein>
    <submittedName>
        <fullName evidence="2">SGNH/GDSL hydrolase family protein</fullName>
    </submittedName>
</protein>
<feature type="domain" description="SGNH hydrolase-type esterase" evidence="1">
    <location>
        <begin position="200"/>
        <end position="339"/>
    </location>
</feature>
<dbReference type="RefSeq" id="WP_168912632.1">
    <property type="nucleotide sequence ID" value="NZ_JABACI010000002.1"/>
</dbReference>
<dbReference type="SUPFAM" id="SSF52266">
    <property type="entry name" value="SGNH hydrolase"/>
    <property type="match status" value="1"/>
</dbReference>
<dbReference type="InterPro" id="IPR013830">
    <property type="entry name" value="SGNH_hydro"/>
</dbReference>
<dbReference type="InterPro" id="IPR036514">
    <property type="entry name" value="SGNH_hydro_sf"/>
</dbReference>
<keyword evidence="3" id="KW-1185">Reference proteome</keyword>
<name>A0ABX1KDW1_9MICO</name>
<dbReference type="GO" id="GO:0016787">
    <property type="term" value="F:hydrolase activity"/>
    <property type="evidence" value="ECO:0007669"/>
    <property type="project" value="UniProtKB-KW"/>
</dbReference>